<comment type="similarity">
    <text evidence="5">Belongs to the protein kinase superfamily.</text>
</comment>
<evidence type="ECO:0000256" key="3">
    <source>
        <dbReference type="ARBA" id="ARBA00022840"/>
    </source>
</evidence>
<proteinExistence type="inferred from homology"/>
<dbReference type="Pfam" id="PF00069">
    <property type="entry name" value="Pkinase"/>
    <property type="match status" value="1"/>
</dbReference>
<keyword evidence="5" id="KW-0808">Transferase</keyword>
<dbReference type="GO" id="GO:0004674">
    <property type="term" value="F:protein serine/threonine kinase activity"/>
    <property type="evidence" value="ECO:0007669"/>
    <property type="project" value="UniProtKB-KW"/>
</dbReference>
<dbReference type="CDD" id="cd05117">
    <property type="entry name" value="STKc_CAMK"/>
    <property type="match status" value="1"/>
</dbReference>
<dbReference type="GO" id="GO:0005524">
    <property type="term" value="F:ATP binding"/>
    <property type="evidence" value="ECO:0007669"/>
    <property type="project" value="UniProtKB-UniRule"/>
</dbReference>
<dbReference type="PANTHER" id="PTHR24347">
    <property type="entry name" value="SERINE/THREONINE-PROTEIN KINASE"/>
    <property type="match status" value="1"/>
</dbReference>
<feature type="binding site" evidence="4">
    <location>
        <position position="146"/>
    </location>
    <ligand>
        <name>ATP</name>
        <dbReference type="ChEBI" id="CHEBI:30616"/>
    </ligand>
</feature>
<dbReference type="Gene3D" id="3.30.200.20">
    <property type="entry name" value="Phosphorylase Kinase, domain 1"/>
    <property type="match status" value="1"/>
</dbReference>
<evidence type="ECO:0000259" key="6">
    <source>
        <dbReference type="PROSITE" id="PS50011"/>
    </source>
</evidence>
<evidence type="ECO:0000256" key="5">
    <source>
        <dbReference type="RuleBase" id="RU000304"/>
    </source>
</evidence>
<evidence type="ECO:0000313" key="7">
    <source>
        <dbReference type="EMBL" id="CAG9325570.1"/>
    </source>
</evidence>
<name>A0AAU9JBT6_9CILI</name>
<gene>
    <name evidence="7" type="ORF">BSTOLATCC_MIC38820</name>
</gene>
<evidence type="ECO:0000256" key="1">
    <source>
        <dbReference type="ARBA" id="ARBA00011245"/>
    </source>
</evidence>
<evidence type="ECO:0000313" key="8">
    <source>
        <dbReference type="Proteomes" id="UP001162131"/>
    </source>
</evidence>
<dbReference type="InterPro" id="IPR008271">
    <property type="entry name" value="Ser/Thr_kinase_AS"/>
</dbReference>
<dbReference type="PROSITE" id="PS00108">
    <property type="entry name" value="PROTEIN_KINASE_ST"/>
    <property type="match status" value="1"/>
</dbReference>
<dbReference type="SMART" id="SM00220">
    <property type="entry name" value="S_TKc"/>
    <property type="match status" value="1"/>
</dbReference>
<dbReference type="InterPro" id="IPR011009">
    <property type="entry name" value="Kinase-like_dom_sf"/>
</dbReference>
<evidence type="ECO:0000256" key="2">
    <source>
        <dbReference type="ARBA" id="ARBA00022741"/>
    </source>
</evidence>
<keyword evidence="3 4" id="KW-0067">ATP-binding</keyword>
<dbReference type="PROSITE" id="PS50011">
    <property type="entry name" value="PROTEIN_KINASE_DOM"/>
    <property type="match status" value="1"/>
</dbReference>
<dbReference type="EMBL" id="CAJZBQ010000038">
    <property type="protein sequence ID" value="CAG9325570.1"/>
    <property type="molecule type" value="Genomic_DNA"/>
</dbReference>
<dbReference type="FunFam" id="1.10.510.10:FF:000571">
    <property type="entry name" value="Maternal embryonic leucine zipper kinase"/>
    <property type="match status" value="1"/>
</dbReference>
<dbReference type="SUPFAM" id="SSF50729">
    <property type="entry name" value="PH domain-like"/>
    <property type="match status" value="1"/>
</dbReference>
<keyword evidence="5" id="KW-0723">Serine/threonine-protein kinase</keyword>
<keyword evidence="5" id="KW-0418">Kinase</keyword>
<accession>A0AAU9JBT6</accession>
<protein>
    <recommendedName>
        <fullName evidence="6">Protein kinase domain-containing protein</fullName>
    </recommendedName>
</protein>
<dbReference type="InterPro" id="IPR017441">
    <property type="entry name" value="Protein_kinase_ATP_BS"/>
</dbReference>
<comment type="caution">
    <text evidence="7">The sequence shown here is derived from an EMBL/GenBank/DDBJ whole genome shotgun (WGS) entry which is preliminary data.</text>
</comment>
<evidence type="ECO:0000256" key="4">
    <source>
        <dbReference type="PROSITE-ProRule" id="PRU10141"/>
    </source>
</evidence>
<sequence length="449" mass="51535">MCFWEDYKEPETSLIIYQGSLMELKVSEVLKERYFYLNKSSILRSSSASSKITKFSSLKWKTTEPFIEESTTGIKYGFRLRQGIVSRYFYTATSDQLDLWLSHLSKIGIMTDIKHEYEFKKLIGSGSFSHVYLAKDLEDSKNYAIKCIPKILLQSASSLNGLCNEIEIMRTLDHPGIVKLHKVFEGKNHVYLVLDYMEGGSMLDRLLKRGPLHEESAAKFTAKFLGILDYLKSMNVVHRDIKLENILLESELTDIDFKLADFGLACFANKELTKKCGSPGYVAPEILRKLPYGPKVDVFSFGIILYMILSGQAPFGGKTPKETLLKNIDCLIQFHDAYWRNISKNAIEMVLQLTRSHPSQRPSPREALTHKWLRFNTLKSSTISLVSSKSREKITFKDFPNIENFRQRRFSAVSIHSREPGVETHKNHKFPDISPVARTTKINWKLEVS</sequence>
<feature type="domain" description="Protein kinase" evidence="6">
    <location>
        <begin position="117"/>
        <end position="373"/>
    </location>
</feature>
<dbReference type="Proteomes" id="UP001162131">
    <property type="component" value="Unassembled WGS sequence"/>
</dbReference>
<dbReference type="FunFam" id="3.30.200.20:FF:000042">
    <property type="entry name" value="Aurora kinase A"/>
    <property type="match status" value="1"/>
</dbReference>
<dbReference type="PROSITE" id="PS00107">
    <property type="entry name" value="PROTEIN_KINASE_ATP"/>
    <property type="match status" value="1"/>
</dbReference>
<keyword evidence="2 4" id="KW-0547">Nucleotide-binding</keyword>
<reference evidence="7" key="1">
    <citation type="submission" date="2021-09" db="EMBL/GenBank/DDBJ databases">
        <authorList>
            <consortium name="AG Swart"/>
            <person name="Singh M."/>
            <person name="Singh A."/>
            <person name="Seah K."/>
            <person name="Emmerich C."/>
        </authorList>
    </citation>
    <scope>NUCLEOTIDE SEQUENCE</scope>
    <source>
        <strain evidence="7">ATCC30299</strain>
    </source>
</reference>
<keyword evidence="8" id="KW-1185">Reference proteome</keyword>
<dbReference type="AlphaFoldDB" id="A0AAU9JBT6"/>
<dbReference type="Gene3D" id="1.10.510.10">
    <property type="entry name" value="Transferase(Phosphotransferase) domain 1"/>
    <property type="match status" value="1"/>
</dbReference>
<comment type="subunit">
    <text evidence="1">Monomer.</text>
</comment>
<dbReference type="SUPFAM" id="SSF56112">
    <property type="entry name" value="Protein kinase-like (PK-like)"/>
    <property type="match status" value="1"/>
</dbReference>
<organism evidence="7 8">
    <name type="scientific">Blepharisma stoltei</name>
    <dbReference type="NCBI Taxonomy" id="1481888"/>
    <lineage>
        <taxon>Eukaryota</taxon>
        <taxon>Sar</taxon>
        <taxon>Alveolata</taxon>
        <taxon>Ciliophora</taxon>
        <taxon>Postciliodesmatophora</taxon>
        <taxon>Heterotrichea</taxon>
        <taxon>Heterotrichida</taxon>
        <taxon>Blepharismidae</taxon>
        <taxon>Blepharisma</taxon>
    </lineage>
</organism>
<dbReference type="InterPro" id="IPR000719">
    <property type="entry name" value="Prot_kinase_dom"/>
</dbReference>